<keyword evidence="5" id="KW-0520">NAD</keyword>
<protein>
    <recommendedName>
        <fullName evidence="3">2'-phosphotransferase</fullName>
        <ecNumber evidence="3">2.7.1.160</ecNumber>
    </recommendedName>
</protein>
<accession>A0A812SXY6</accession>
<keyword evidence="9" id="KW-1185">Reference proteome</keyword>
<dbReference type="PANTHER" id="PTHR12684:SF2">
    <property type="entry name" value="TRNA 2'-PHOSPHOTRANSFERASE 1"/>
    <property type="match status" value="1"/>
</dbReference>
<dbReference type="Proteomes" id="UP000604046">
    <property type="component" value="Unassembled WGS sequence"/>
</dbReference>
<keyword evidence="4" id="KW-0808">Transferase</keyword>
<dbReference type="SUPFAM" id="SSF56399">
    <property type="entry name" value="ADP-ribosylation"/>
    <property type="match status" value="1"/>
</dbReference>
<dbReference type="OrthoDB" id="419694at2759"/>
<reference evidence="8" key="1">
    <citation type="submission" date="2021-02" db="EMBL/GenBank/DDBJ databases">
        <authorList>
            <person name="Dougan E. K."/>
            <person name="Rhodes N."/>
            <person name="Thang M."/>
            <person name="Chan C."/>
        </authorList>
    </citation>
    <scope>NUCLEOTIDE SEQUENCE</scope>
</reference>
<dbReference type="GO" id="GO:0000215">
    <property type="term" value="F:tRNA 2'-phosphotransferase activity"/>
    <property type="evidence" value="ECO:0007669"/>
    <property type="project" value="UniProtKB-EC"/>
</dbReference>
<comment type="catalytic activity">
    <reaction evidence="6">
        <text>2'-phospho-[ligated tRNA] + NAD(+) = mature tRNA + ADP-alpha-D-ribose 1'',2''-cyclic phosphate + nicotinamide</text>
        <dbReference type="Rhea" id="RHEA:23324"/>
        <dbReference type="Rhea" id="RHEA-COMP:11106"/>
        <dbReference type="Rhea" id="RHEA-COMP:11107"/>
        <dbReference type="ChEBI" id="CHEBI:17154"/>
        <dbReference type="ChEBI" id="CHEBI:57540"/>
        <dbReference type="ChEBI" id="CHEBI:76596"/>
        <dbReference type="ChEBI" id="CHEBI:82883"/>
        <dbReference type="ChEBI" id="CHEBI:85027"/>
        <dbReference type="EC" id="2.7.1.160"/>
    </reaction>
</comment>
<evidence type="ECO:0000256" key="6">
    <source>
        <dbReference type="ARBA" id="ARBA00047949"/>
    </source>
</evidence>
<evidence type="ECO:0000313" key="9">
    <source>
        <dbReference type="Proteomes" id="UP000604046"/>
    </source>
</evidence>
<evidence type="ECO:0000256" key="3">
    <source>
        <dbReference type="ARBA" id="ARBA00012007"/>
    </source>
</evidence>
<dbReference type="InterPro" id="IPR042080">
    <property type="entry name" value="RNA_2'-PTrans_N"/>
</dbReference>
<gene>
    <name evidence="8" type="primary">TRPT1</name>
    <name evidence="8" type="ORF">SNAT2548_LOCUS28390</name>
</gene>
<dbReference type="GO" id="GO:0006388">
    <property type="term" value="P:tRNA splicing, via endonucleolytic cleavage and ligation"/>
    <property type="evidence" value="ECO:0007669"/>
    <property type="project" value="TreeGrafter"/>
</dbReference>
<dbReference type="Pfam" id="PF01885">
    <property type="entry name" value="PTS_2-RNA"/>
    <property type="match status" value="1"/>
</dbReference>
<dbReference type="Gene3D" id="3.20.170.30">
    <property type="match status" value="1"/>
</dbReference>
<comment type="caution">
    <text evidence="8">The sequence shown here is derived from an EMBL/GenBank/DDBJ whole genome shotgun (WGS) entry which is preliminary data.</text>
</comment>
<feature type="region of interest" description="Disordered" evidence="7">
    <location>
        <begin position="628"/>
        <end position="656"/>
    </location>
</feature>
<dbReference type="PANTHER" id="PTHR12684">
    <property type="entry name" value="PUTATIVE PHOSPHOTRANSFERASE"/>
    <property type="match status" value="1"/>
</dbReference>
<dbReference type="EMBL" id="CAJNDS010002514">
    <property type="protein sequence ID" value="CAE7506810.1"/>
    <property type="molecule type" value="Genomic_DNA"/>
</dbReference>
<dbReference type="EC" id="2.7.1.160" evidence="3"/>
<evidence type="ECO:0000256" key="7">
    <source>
        <dbReference type="SAM" id="MobiDB-lite"/>
    </source>
</evidence>
<evidence type="ECO:0000256" key="5">
    <source>
        <dbReference type="ARBA" id="ARBA00023027"/>
    </source>
</evidence>
<dbReference type="AlphaFoldDB" id="A0A812SXY6"/>
<comment type="similarity">
    <text evidence="2">Belongs to the KptA/TPT1 family.</text>
</comment>
<proteinExistence type="inferred from homology"/>
<sequence length="795" mass="88137">MARLSKVVDLLEQLAHAGLPTLINAFYRSGDFTKHHGTFHGDPSTASFPRVGNWNLALTGSLLCPPLRAIYKDVSNFGSFMEAFTVCNAKKQPRPPWYQHYQLLVTLIAAMTDTCTPDTYDALKVNSNPAEFIHVFRTHERTTPAKGEAGTGLSHLLHADPTEDAPLSVLPLQTVGTQEASTIDHETESSSDDVKVVALREPAPCTEAPRPSQAPTDHKLIGGHQVRQPPQPPSKSTTEETGTKHWMRANGTPARVRGERAKEISKALTQILRHAAPRIGLHIQDDGYVAMGDLLQAPRIWNQWITEAEIVDVIHYNQKNRFEISHRDGAYLVRARQGHSIDHIQNELILTRLTVDDTPEFVAHGTYYDFYESIVRYGLMAGGRQGQSFRRHVHLVEQLPGSDVVSGMRSDCDLVLWISAQSAAVSGITFYRSANDVILTEATIDPAFFHSVQIMQSLEVLTADGGPPHPQQVALAISRASSRDAQRHGQYMRVVCAHAIVPHRLTSLHASNTHAPVPLPRRTGGLPLGSRVRRLWRDCRMPNRLRKIRIGCTVKKRRRRRAKGLRRGPKCTTCILRSIGRVLGQGIHCLHCLYSDFEVVWHNTGNKPGLNTTNMLYSHVQRTRVCRQLPPPTGSDVSHRPNENNHFTPSSRPGPKSGVGSCFTVLIMMIQAQLTHSVRVPALSAGAGEGNPYAHLSSRHVPKPSGIQVVYGKQDPTHDWNRYVKRSFKRACRQAITHGRATYKGRTLTVQTSPSEQPHTVVQPPAPLKGILPQRRGPRFGDVRGFDGVPGSISL</sequence>
<dbReference type="Gene3D" id="1.10.10.970">
    <property type="entry name" value="RNA 2'-phosphotransferase, Tpt1/KptA family, N-terminal domain"/>
    <property type="match status" value="1"/>
</dbReference>
<evidence type="ECO:0000313" key="8">
    <source>
        <dbReference type="EMBL" id="CAE7506810.1"/>
    </source>
</evidence>
<feature type="region of interest" description="Disordered" evidence="7">
    <location>
        <begin position="205"/>
        <end position="243"/>
    </location>
</feature>
<evidence type="ECO:0000256" key="2">
    <source>
        <dbReference type="ARBA" id="ARBA00009836"/>
    </source>
</evidence>
<comment type="function">
    <text evidence="1">Catalyzes the last step of tRNA splicing, the transfer of the splice junction 2'-phosphate from ligated tRNA to NAD to produce ADP-ribose 1''-2'' cyclic phosphate.</text>
</comment>
<evidence type="ECO:0000256" key="1">
    <source>
        <dbReference type="ARBA" id="ARBA00003343"/>
    </source>
</evidence>
<dbReference type="InterPro" id="IPR042081">
    <property type="entry name" value="RNA_2'-PTrans_C"/>
</dbReference>
<name>A0A812SXY6_9DINO</name>
<dbReference type="InterPro" id="IPR002745">
    <property type="entry name" value="Ptrans_KptA/Tpt1"/>
</dbReference>
<evidence type="ECO:0000256" key="4">
    <source>
        <dbReference type="ARBA" id="ARBA00022679"/>
    </source>
</evidence>
<organism evidence="8 9">
    <name type="scientific">Symbiodinium natans</name>
    <dbReference type="NCBI Taxonomy" id="878477"/>
    <lineage>
        <taxon>Eukaryota</taxon>
        <taxon>Sar</taxon>
        <taxon>Alveolata</taxon>
        <taxon>Dinophyceae</taxon>
        <taxon>Suessiales</taxon>
        <taxon>Symbiodiniaceae</taxon>
        <taxon>Symbiodinium</taxon>
    </lineage>
</organism>